<dbReference type="AlphaFoldDB" id="A0AAE5H8B0"/>
<reference evidence="3" key="3">
    <citation type="journal article" date="2022" name="Nat. Biotechnol.">
        <title>Carbon-negative production of acetone and isopropanol by gas fermentation at industrial pilot scale.</title>
        <authorList>
            <person name="Liew F.E."/>
            <person name="Nogle R."/>
            <person name="Abdalla T."/>
            <person name="Rasor B.J."/>
            <person name="Canter C."/>
            <person name="Jensen R.O."/>
            <person name="Wang L."/>
            <person name="Strutz J."/>
            <person name="Chirania P."/>
            <person name="De Tissera S."/>
            <person name="Mueller A.P."/>
            <person name="Ruan Z."/>
            <person name="Gao A."/>
            <person name="Tran L."/>
            <person name="Engle N.L."/>
            <person name="Bromley J.C."/>
            <person name="Daniell J."/>
            <person name="Conrado R."/>
            <person name="Tschaplinski T.J."/>
            <person name="Giannone R.J."/>
            <person name="Hettich R.L."/>
            <person name="Karim A.S."/>
            <person name="Simpson S.D."/>
            <person name="Brown S.D."/>
            <person name="Leang C."/>
            <person name="Jewett M.C."/>
            <person name="Kopke M."/>
        </authorList>
    </citation>
    <scope>NUCLEOTIDE SEQUENCE</scope>
    <source>
        <strain evidence="3">DJ080</strain>
    </source>
</reference>
<reference evidence="3" key="1">
    <citation type="submission" date="2020-05" db="EMBL/GenBank/DDBJ databases">
        <authorList>
            <person name="Brown S."/>
            <person name="Huntemann M."/>
            <person name="Clum A."/>
            <person name="Spunde A."/>
            <person name="Palaniappan K."/>
            <person name="Ritter S."/>
            <person name="Mikhailova N."/>
            <person name="Chen I.-M."/>
            <person name="Stamatis D."/>
            <person name="Reddy T."/>
            <person name="O'Malley R."/>
            <person name="Daum C."/>
            <person name="Shapiro N."/>
            <person name="Ivanova N."/>
            <person name="Kyrpides N."/>
            <person name="Woyke T."/>
        </authorList>
    </citation>
    <scope>NUCLEOTIDE SEQUENCE</scope>
    <source>
        <strain evidence="3">DJ080</strain>
    </source>
</reference>
<accession>A0AAE5H8B0</accession>
<protein>
    <submittedName>
        <fullName evidence="4">E3 ubiquitin-protein ligase DOA10</fullName>
    </submittedName>
</protein>
<evidence type="ECO:0000259" key="2">
    <source>
        <dbReference type="Pfam" id="PF26160"/>
    </source>
</evidence>
<evidence type="ECO:0000313" key="5">
    <source>
        <dbReference type="Proteomes" id="UP000822184"/>
    </source>
</evidence>
<dbReference type="InterPro" id="IPR058869">
    <property type="entry name" value="YqzN_YkzM"/>
</dbReference>
<evidence type="ECO:0000256" key="1">
    <source>
        <dbReference type="SAM" id="MobiDB-lite"/>
    </source>
</evidence>
<dbReference type="RefSeq" id="WP_207716682.1">
    <property type="nucleotide sequence ID" value="NZ_JABSWC010000001.1"/>
</dbReference>
<dbReference type="Proteomes" id="UP001193748">
    <property type="component" value="Unassembled WGS sequence"/>
</dbReference>
<sequence length="107" mass="11926">MDDVEANVSEVVDESNNINSESYDAAENNEQNQSKKESDNKEETIVASQTIVTDEPTHSIQEFIDNSEALGYKKEVVAGALFSCKKSELTKTEFEAMVKEFLGKKVE</sequence>
<comment type="caution">
    <text evidence="4">The sequence shown here is derived from an EMBL/GenBank/DDBJ whole genome shotgun (WGS) entry which is preliminary data.</text>
</comment>
<reference evidence="4" key="2">
    <citation type="submission" date="2020-06" db="EMBL/GenBank/DDBJ databases">
        <title>Genomic insights into acetone-butanol-ethanol (ABE) fermentation by sequencing solventogenic clostridia strains.</title>
        <authorList>
            <person name="Brown S."/>
        </authorList>
    </citation>
    <scope>NUCLEOTIDE SEQUENCE</scope>
    <source>
        <strain evidence="4">DJ123</strain>
    </source>
</reference>
<organism evidence="4 5">
    <name type="scientific">Clostridium beijerinckii</name>
    <name type="common">Clostridium MP</name>
    <dbReference type="NCBI Taxonomy" id="1520"/>
    <lineage>
        <taxon>Bacteria</taxon>
        <taxon>Bacillati</taxon>
        <taxon>Bacillota</taxon>
        <taxon>Clostridia</taxon>
        <taxon>Eubacteriales</taxon>
        <taxon>Clostridiaceae</taxon>
        <taxon>Clostridium</taxon>
    </lineage>
</organism>
<evidence type="ECO:0000313" key="3">
    <source>
        <dbReference type="EMBL" id="NRT90939.1"/>
    </source>
</evidence>
<feature type="domain" description="YqzN/YkzM" evidence="2">
    <location>
        <begin position="55"/>
        <end position="105"/>
    </location>
</feature>
<feature type="region of interest" description="Disordered" evidence="1">
    <location>
        <begin position="1"/>
        <end position="44"/>
    </location>
</feature>
<dbReference type="EMBL" id="JABTDW010000001">
    <property type="protein sequence ID" value="NSB15911.1"/>
    <property type="molecule type" value="Genomic_DNA"/>
</dbReference>
<feature type="compositionally biased region" description="Basic and acidic residues" evidence="1">
    <location>
        <begin position="33"/>
        <end position="44"/>
    </location>
</feature>
<feature type="compositionally biased region" description="Polar residues" evidence="1">
    <location>
        <begin position="14"/>
        <end position="32"/>
    </location>
</feature>
<dbReference type="Pfam" id="PF26160">
    <property type="entry name" value="YqzN_YkzM"/>
    <property type="match status" value="1"/>
</dbReference>
<evidence type="ECO:0000313" key="4">
    <source>
        <dbReference type="EMBL" id="NSB15911.1"/>
    </source>
</evidence>
<proteinExistence type="predicted"/>
<dbReference type="EMBL" id="JABSWW010000001">
    <property type="protein sequence ID" value="NRT90939.1"/>
    <property type="molecule type" value="Genomic_DNA"/>
</dbReference>
<dbReference type="Proteomes" id="UP000822184">
    <property type="component" value="Unassembled WGS sequence"/>
</dbReference>
<name>A0AAE5H8B0_CLOBE</name>
<gene>
    <name evidence="3" type="ORF">B0H41_004618</name>
    <name evidence="4" type="ORF">BCD95_004170</name>
</gene>